<protein>
    <submittedName>
        <fullName evidence="2">Alpha/beta fold family hydrolase</fullName>
    </submittedName>
</protein>
<dbReference type="Proteomes" id="UP000050317">
    <property type="component" value="Unassembled WGS sequence"/>
</dbReference>
<proteinExistence type="predicted"/>
<dbReference type="GO" id="GO:0016787">
    <property type="term" value="F:hydrolase activity"/>
    <property type="evidence" value="ECO:0007669"/>
    <property type="project" value="UniProtKB-KW"/>
</dbReference>
<sequence>MQRWWALIVASWSLFRRCTLRIAGTHWMARGKGCCRTFDKLRPQSAISRKPENRVSVMSRSNLETHLAQSYIQAPNKIATVGGIAFAYRESGVRSGVPVVLLNYWGAVLDDFDPRIVDGLASQHHVIAIDYRGAGLSGGASPVTIDAMARDTVELIRALGYKQVDLVGFSMGGFVAQDVASKVPGLVRRLILAGTGPAGGKGIDRIGALSWPLILKGLLRLRDPKASMFFTSTLNGQHAARDYLMRVKERKVARDKGPTPRLLFRQLKAIKAWGKQPPQDLARLRIPVLIATGDSDIMVASELSRDMARRIPLAQLVVYPDAGHGGVFQYHADFVSKALGFLK</sequence>
<dbReference type="PANTHER" id="PTHR43433:SF5">
    <property type="entry name" value="AB HYDROLASE-1 DOMAIN-CONTAINING PROTEIN"/>
    <property type="match status" value="1"/>
</dbReference>
<evidence type="ECO:0000313" key="3">
    <source>
        <dbReference type="Proteomes" id="UP000050317"/>
    </source>
</evidence>
<dbReference type="SUPFAM" id="SSF53474">
    <property type="entry name" value="alpha/beta-Hydrolases"/>
    <property type="match status" value="1"/>
</dbReference>
<dbReference type="Gene3D" id="3.40.50.1820">
    <property type="entry name" value="alpha/beta hydrolase"/>
    <property type="match status" value="1"/>
</dbReference>
<feature type="domain" description="AB hydrolase-1" evidence="1">
    <location>
        <begin position="98"/>
        <end position="327"/>
    </location>
</feature>
<name>A0A0Q0CZ17_9PSED</name>
<dbReference type="AlphaFoldDB" id="A0A0Q0CZ17"/>
<dbReference type="Pfam" id="PF00561">
    <property type="entry name" value="Abhydrolase_1"/>
    <property type="match status" value="1"/>
</dbReference>
<dbReference type="InterPro" id="IPR050471">
    <property type="entry name" value="AB_hydrolase"/>
</dbReference>
<dbReference type="InterPro" id="IPR029058">
    <property type="entry name" value="AB_hydrolase_fold"/>
</dbReference>
<gene>
    <name evidence="2" type="ORF">ALO40_05626</name>
</gene>
<dbReference type="InterPro" id="IPR000073">
    <property type="entry name" value="AB_hydrolase_1"/>
</dbReference>
<accession>A0A0Q0CZ17</accession>
<dbReference type="EMBL" id="LJRR01000136">
    <property type="protein sequence ID" value="KPZ18976.1"/>
    <property type="molecule type" value="Genomic_DNA"/>
</dbReference>
<organism evidence="2 3">
    <name type="scientific">Pseudomonas syringae pv. viburni</name>
    <dbReference type="NCBI Taxonomy" id="251703"/>
    <lineage>
        <taxon>Bacteria</taxon>
        <taxon>Pseudomonadati</taxon>
        <taxon>Pseudomonadota</taxon>
        <taxon>Gammaproteobacteria</taxon>
        <taxon>Pseudomonadales</taxon>
        <taxon>Pseudomonadaceae</taxon>
        <taxon>Pseudomonas</taxon>
    </lineage>
</organism>
<dbReference type="PRINTS" id="PR00111">
    <property type="entry name" value="ABHYDROLASE"/>
</dbReference>
<evidence type="ECO:0000313" key="2">
    <source>
        <dbReference type="EMBL" id="KPZ18976.1"/>
    </source>
</evidence>
<dbReference type="PATRIC" id="fig|251703.9.peg.5576"/>
<reference evidence="2 3" key="1">
    <citation type="submission" date="2015-09" db="EMBL/GenBank/DDBJ databases">
        <title>Genome announcement of multiple Pseudomonas syringae strains.</title>
        <authorList>
            <person name="Thakur S."/>
            <person name="Wang P.W."/>
            <person name="Gong Y."/>
            <person name="Weir B.S."/>
            <person name="Guttman D.S."/>
        </authorList>
    </citation>
    <scope>NUCLEOTIDE SEQUENCE [LARGE SCALE GENOMIC DNA]</scope>
    <source>
        <strain evidence="2 3">ICMP3963</strain>
    </source>
</reference>
<comment type="caution">
    <text evidence="2">The sequence shown here is derived from an EMBL/GenBank/DDBJ whole genome shotgun (WGS) entry which is preliminary data.</text>
</comment>
<dbReference type="PANTHER" id="PTHR43433">
    <property type="entry name" value="HYDROLASE, ALPHA/BETA FOLD FAMILY PROTEIN"/>
    <property type="match status" value="1"/>
</dbReference>
<keyword evidence="2" id="KW-0378">Hydrolase</keyword>
<evidence type="ECO:0000259" key="1">
    <source>
        <dbReference type="Pfam" id="PF00561"/>
    </source>
</evidence>